<feature type="chain" id="PRO_5045837185" evidence="5">
    <location>
        <begin position="31"/>
        <end position="298"/>
    </location>
</feature>
<evidence type="ECO:0000256" key="1">
    <source>
        <dbReference type="ARBA" id="ARBA00004236"/>
    </source>
</evidence>
<dbReference type="InterPro" id="IPR007210">
    <property type="entry name" value="ABC_Gly_betaine_transp_sub-bd"/>
</dbReference>
<feature type="signal peptide" evidence="5">
    <location>
        <begin position="1"/>
        <end position="30"/>
    </location>
</feature>
<keyword evidence="5" id="KW-0732">Signal</keyword>
<gene>
    <name evidence="7" type="ORF">KGQ91_12440</name>
</gene>
<evidence type="ECO:0000313" key="8">
    <source>
        <dbReference type="Proteomes" id="UP001319883"/>
    </source>
</evidence>
<accession>A0ABS7X267</accession>
<protein>
    <submittedName>
        <fullName evidence="7">Glycine betaine ABC transporter substrate-binding protein</fullName>
    </submittedName>
</protein>
<dbReference type="Gene3D" id="3.40.190.100">
    <property type="entry name" value="Glycine betaine-binding periplasmic protein, domain 2"/>
    <property type="match status" value="1"/>
</dbReference>
<evidence type="ECO:0000259" key="6">
    <source>
        <dbReference type="Pfam" id="PF04069"/>
    </source>
</evidence>
<dbReference type="Gene3D" id="3.10.105.10">
    <property type="entry name" value="Dipeptide-binding Protein, Domain 3"/>
    <property type="match status" value="2"/>
</dbReference>
<dbReference type="SUPFAM" id="SSF53850">
    <property type="entry name" value="Periplasmic binding protein-like II"/>
    <property type="match status" value="1"/>
</dbReference>
<feature type="domain" description="ABC-type glycine betaine transport system substrate-binding" evidence="6">
    <location>
        <begin position="37"/>
        <end position="284"/>
    </location>
</feature>
<dbReference type="PANTHER" id="PTHR47737:SF1">
    <property type="entry name" value="GLYCINE BETAINE_PROLINE BETAINE TRANSPORT SYSTEM PERMEASE PROTEIN PROW"/>
    <property type="match status" value="1"/>
</dbReference>
<dbReference type="CDD" id="cd13639">
    <property type="entry name" value="PBP2_OpuAC_like"/>
    <property type="match status" value="1"/>
</dbReference>
<dbReference type="PANTHER" id="PTHR47737">
    <property type="entry name" value="GLYCINE BETAINE/PROLINE BETAINE TRANSPORT SYSTEM PERMEASE PROTEIN PROW"/>
    <property type="match status" value="1"/>
</dbReference>
<dbReference type="Proteomes" id="UP001319883">
    <property type="component" value="Unassembled WGS sequence"/>
</dbReference>
<comment type="caution">
    <text evidence="7">The sequence shown here is derived from an EMBL/GenBank/DDBJ whole genome shotgun (WGS) entry which is preliminary data.</text>
</comment>
<evidence type="ECO:0000256" key="3">
    <source>
        <dbReference type="ARBA" id="ARBA00022475"/>
    </source>
</evidence>
<keyword evidence="2" id="KW-0813">Transport</keyword>
<dbReference type="EMBL" id="JAGXFD010000001">
    <property type="protein sequence ID" value="MBZ9568479.1"/>
    <property type="molecule type" value="Genomic_DNA"/>
</dbReference>
<comment type="subcellular location">
    <subcellularLocation>
        <location evidence="1">Cell membrane</location>
    </subcellularLocation>
</comment>
<keyword evidence="3" id="KW-1003">Cell membrane</keyword>
<evidence type="ECO:0000256" key="2">
    <source>
        <dbReference type="ARBA" id="ARBA00022448"/>
    </source>
</evidence>
<evidence type="ECO:0000256" key="4">
    <source>
        <dbReference type="ARBA" id="ARBA00023136"/>
    </source>
</evidence>
<proteinExistence type="predicted"/>
<evidence type="ECO:0000313" key="7">
    <source>
        <dbReference type="EMBL" id="MBZ9568479.1"/>
    </source>
</evidence>
<reference evidence="7 8" key="1">
    <citation type="submission" date="2021-05" db="EMBL/GenBank/DDBJ databases">
        <title>Petroleum and Energy Research Collection (APPE): ex situ preservation of microbial diversity associated with the oil industry and exploitation of its biotechnological potential.</title>
        <authorList>
            <person name="Paixao C.T.M."/>
            <person name="Gomes M.B."/>
            <person name="Oliveira V.M."/>
        </authorList>
    </citation>
    <scope>NUCLEOTIDE SEQUENCE [LARGE SCALE GENOMIC DNA]</scope>
    <source>
        <strain evidence="7 8">LIT2</strain>
    </source>
</reference>
<keyword evidence="8" id="KW-1185">Reference proteome</keyword>
<dbReference type="RefSeq" id="WP_163648622.1">
    <property type="nucleotide sequence ID" value="NZ_JAGXFC010000001.1"/>
</dbReference>
<organism evidence="7 8">
    <name type="scientific">Modicisalibacter tunisiensis</name>
    <dbReference type="NCBI Taxonomy" id="390637"/>
    <lineage>
        <taxon>Bacteria</taxon>
        <taxon>Pseudomonadati</taxon>
        <taxon>Pseudomonadota</taxon>
        <taxon>Gammaproteobacteria</taxon>
        <taxon>Oceanospirillales</taxon>
        <taxon>Halomonadaceae</taxon>
        <taxon>Modicisalibacter</taxon>
    </lineage>
</organism>
<evidence type="ECO:0000256" key="5">
    <source>
        <dbReference type="SAM" id="SignalP"/>
    </source>
</evidence>
<keyword evidence="4" id="KW-0472">Membrane</keyword>
<sequence>MKTVNTMSRAVRFGSLMMIAGLGVSGLAQAQEGSKGDVTLAYVEWASEVASTNVVRAVLEDMGYNVKLSSLSAAAMWQAVAYGDADGMVAAWLPTTHENYYKQTKDKLVDLGANLEGTRLGLVVPAYTDIDSIDQLAKPEKADMVDDEIVGIDPGAGLMGLTEDAIDAYGLDDTMDLQSGSGATMTAALQAAIKNKQDIVVTGWTPHWMFARWDLKYLDDPKNVYGDAEEIHSIARKGLKEDMPAVYQLLDNFHWTPEQMGQVMLMNQKEDSDPYENAQKWVDEHPDVVKQWTQGIDS</sequence>
<dbReference type="Pfam" id="PF04069">
    <property type="entry name" value="OpuAC"/>
    <property type="match status" value="1"/>
</dbReference>
<name>A0ABS7X267_9GAMM</name>